<dbReference type="Pfam" id="PF09931">
    <property type="entry name" value="Phage_phiJL001_Gp84_N"/>
    <property type="match status" value="1"/>
</dbReference>
<protein>
    <recommendedName>
        <fullName evidence="1">Bacteriophage phiJL001 Gp84 C-terminal domain-containing protein</fullName>
    </recommendedName>
</protein>
<evidence type="ECO:0000259" key="1">
    <source>
        <dbReference type="Pfam" id="PF09356"/>
    </source>
</evidence>
<reference evidence="2 3" key="1">
    <citation type="submission" date="2016-11" db="EMBL/GenBank/DDBJ databases">
        <authorList>
            <person name="Jaros S."/>
            <person name="Januszkiewicz K."/>
            <person name="Wedrychowicz H."/>
        </authorList>
    </citation>
    <scope>NUCLEOTIDE SEQUENCE [LARGE SCALE GENOMIC DNA]</scope>
    <source>
        <strain evidence="2 3">DSM 26892</strain>
    </source>
</reference>
<dbReference type="AlphaFoldDB" id="A0A1M6AFD7"/>
<evidence type="ECO:0000313" key="3">
    <source>
        <dbReference type="Proteomes" id="UP000184040"/>
    </source>
</evidence>
<dbReference type="Pfam" id="PF09356">
    <property type="entry name" value="Phage_BR0599"/>
    <property type="match status" value="1"/>
</dbReference>
<organism evidence="2 3">
    <name type="scientific">Palleronia salina</name>
    <dbReference type="NCBI Taxonomy" id="313368"/>
    <lineage>
        <taxon>Bacteria</taxon>
        <taxon>Pseudomonadati</taxon>
        <taxon>Pseudomonadota</taxon>
        <taxon>Alphaproteobacteria</taxon>
        <taxon>Rhodobacterales</taxon>
        <taxon>Roseobacteraceae</taxon>
        <taxon>Palleronia</taxon>
    </lineage>
</organism>
<keyword evidence="3" id="KW-1185">Reference proteome</keyword>
<name>A0A1M6AFD7_9RHOB</name>
<dbReference type="Proteomes" id="UP000184040">
    <property type="component" value="Unassembled WGS sequence"/>
</dbReference>
<dbReference type="EMBL" id="FQZA01000001">
    <property type="protein sequence ID" value="SHI35122.1"/>
    <property type="molecule type" value="Genomic_DNA"/>
</dbReference>
<dbReference type="InterPro" id="IPR018964">
    <property type="entry name" value="Phage_phiJL001_Gp84_C"/>
</dbReference>
<sequence>MSGFNPDLLTSLRGGASTVCRCWRVIRRDGRVFGFTDHDLPLTFDGTDFAASDGLSARAFEHSTGLSVDNSEAVGVLSDAGVTAADILAGRFDGAEVEAWLVDWTDTGARQVVFAGTLGEIERSGGAFRAELRGLTEALNQPQGRTYQAPCPAVLGDATCRVDLDALGLAVAATVETITNGRLLGPGDLDGFAPRFFERGRLVVLSGAASGAVRIVKRDSVTDRGREIELWDSIGPGLAPGDSVRLEAGCDKRAETCRVKFNNLVNFQGFPHLPGEDWLMAYPRRGGGTSP</sequence>
<proteinExistence type="predicted"/>
<dbReference type="NCBIfam" id="TIGR02218">
    <property type="entry name" value="phg_TIGR02218"/>
    <property type="match status" value="1"/>
</dbReference>
<dbReference type="STRING" id="313368.SAMN04488012_101104"/>
<feature type="domain" description="Bacteriophage phiJL001 Gp84 C-terminal" evidence="1">
    <location>
        <begin position="196"/>
        <end position="277"/>
    </location>
</feature>
<gene>
    <name evidence="2" type="ORF">SAMN04488012_101104</name>
</gene>
<dbReference type="InterPro" id="IPR011928">
    <property type="entry name" value="Phage_phiJL001_Gp84"/>
</dbReference>
<accession>A0A1M6AFD7</accession>
<dbReference type="RefSeq" id="WP_073125462.1">
    <property type="nucleotide sequence ID" value="NZ_FQZA01000001.1"/>
</dbReference>
<evidence type="ECO:0000313" key="2">
    <source>
        <dbReference type="EMBL" id="SHI35122.1"/>
    </source>
</evidence>